<proteinExistence type="predicted"/>
<reference evidence="1" key="1">
    <citation type="submission" date="2013-11" db="EMBL/GenBank/DDBJ databases">
        <title>Genome sequence of the fusiform rust pathogen reveals effectors for host alternation and coevolution with pine.</title>
        <authorList>
            <consortium name="DOE Joint Genome Institute"/>
            <person name="Smith K."/>
            <person name="Pendleton A."/>
            <person name="Kubisiak T."/>
            <person name="Anderson C."/>
            <person name="Salamov A."/>
            <person name="Aerts A."/>
            <person name="Riley R."/>
            <person name="Clum A."/>
            <person name="Lindquist E."/>
            <person name="Ence D."/>
            <person name="Campbell M."/>
            <person name="Kronenberg Z."/>
            <person name="Feau N."/>
            <person name="Dhillon B."/>
            <person name="Hamelin R."/>
            <person name="Burleigh J."/>
            <person name="Smith J."/>
            <person name="Yandell M."/>
            <person name="Nelson C."/>
            <person name="Grigoriev I."/>
            <person name="Davis J."/>
        </authorList>
    </citation>
    <scope>NUCLEOTIDE SEQUENCE</scope>
    <source>
        <strain evidence="1">G11</strain>
    </source>
</reference>
<name>A0A9P6N7M6_9BASI</name>
<dbReference type="AlphaFoldDB" id="A0A9P6N7M6"/>
<comment type="caution">
    <text evidence="1">The sequence shown here is derived from an EMBL/GenBank/DDBJ whole genome shotgun (WGS) entry which is preliminary data.</text>
</comment>
<dbReference type="Proteomes" id="UP000886653">
    <property type="component" value="Unassembled WGS sequence"/>
</dbReference>
<evidence type="ECO:0000313" key="1">
    <source>
        <dbReference type="EMBL" id="KAG0138918.1"/>
    </source>
</evidence>
<evidence type="ECO:0000313" key="2">
    <source>
        <dbReference type="Proteomes" id="UP000886653"/>
    </source>
</evidence>
<feature type="non-terminal residue" evidence="1">
    <location>
        <position position="1"/>
    </location>
</feature>
<protein>
    <submittedName>
        <fullName evidence="1">Uncharacterized protein</fullName>
    </submittedName>
</protein>
<keyword evidence="2" id="KW-1185">Reference proteome</keyword>
<sequence length="279" mass="32781">QYHETSRRIFQKPKIKLNHHYSLHILNQIRFWGPLNSITKFSDERLIGVLQKIKTNSHLSQMDCTMMTRFNQWQRLLADHPGIEDLIHVSSTEQLTDPAKSHYRIQLETEEYKALLAHLQVVDSDIRDYRNMPHPPDGHILQPYAILRAMWRISKDLLVLVVKPNHCIQYKFDGKKNYSFIRQIYQFSNPSQKWQTILLFNPIKNLYPKDTGSPSSYFHYIVFLLKCVVGKIDPQFIILSPQNVCCVCAFHLLPAQVFGIEEGGIIIWPFDFKSQLDIF</sequence>
<accession>A0A9P6N7M6</accession>
<dbReference type="OrthoDB" id="2506124at2759"/>
<gene>
    <name evidence="1" type="ORF">CROQUDRAFT_55502</name>
</gene>
<organism evidence="1 2">
    <name type="scientific">Cronartium quercuum f. sp. fusiforme G11</name>
    <dbReference type="NCBI Taxonomy" id="708437"/>
    <lineage>
        <taxon>Eukaryota</taxon>
        <taxon>Fungi</taxon>
        <taxon>Dikarya</taxon>
        <taxon>Basidiomycota</taxon>
        <taxon>Pucciniomycotina</taxon>
        <taxon>Pucciniomycetes</taxon>
        <taxon>Pucciniales</taxon>
        <taxon>Coleosporiaceae</taxon>
        <taxon>Cronartium</taxon>
    </lineage>
</organism>
<dbReference type="EMBL" id="MU168214">
    <property type="protein sequence ID" value="KAG0138918.1"/>
    <property type="molecule type" value="Genomic_DNA"/>
</dbReference>